<name>A0A928DQG1_9BACT</name>
<organism evidence="1 2">
    <name type="scientific">Candidatus Avelusimicrobium gallicola</name>
    <dbReference type="NCBI Taxonomy" id="2562704"/>
    <lineage>
        <taxon>Bacteria</taxon>
        <taxon>Pseudomonadati</taxon>
        <taxon>Elusimicrobiota</taxon>
        <taxon>Elusimicrobia</taxon>
        <taxon>Elusimicrobiales</taxon>
        <taxon>Elusimicrobiaceae</taxon>
        <taxon>Candidatus Avelusimicrobium</taxon>
    </lineage>
</organism>
<accession>A0A928DQG1</accession>
<gene>
    <name evidence="1" type="ORF">E7027_05480</name>
</gene>
<evidence type="ECO:0000313" key="2">
    <source>
        <dbReference type="Proteomes" id="UP000725649"/>
    </source>
</evidence>
<reference evidence="1" key="1">
    <citation type="submission" date="2019-04" db="EMBL/GenBank/DDBJ databases">
        <title>Evolution of Biomass-Degrading Anaerobic Consortia Revealed by Metagenomics.</title>
        <authorList>
            <person name="Peng X."/>
        </authorList>
    </citation>
    <scope>NUCLEOTIDE SEQUENCE</scope>
    <source>
        <strain evidence="1">SIG66</strain>
    </source>
</reference>
<proteinExistence type="predicted"/>
<dbReference type="EMBL" id="SUVG01000006">
    <property type="protein sequence ID" value="MBE6421560.1"/>
    <property type="molecule type" value="Genomic_DNA"/>
</dbReference>
<evidence type="ECO:0000313" key="1">
    <source>
        <dbReference type="EMBL" id="MBE6421560.1"/>
    </source>
</evidence>
<sequence length="195" mass="22544">MITKIAICNLALAQLGQASILSLEQDDERARRLNLFYEPVRDELLRTHHWAFANACEPLALLEVKQETQEGFCYKYPADALFIRRVFEDPRNPRPLPFTERFRRDLHARVLYVPTQSAYAEFTRRIADENLFDPSFVKTFSLALACDLAIALTGDSHLAQQLMQKYTASLDEARRSNMTENYCRTSAEDSFTEVR</sequence>
<dbReference type="AlphaFoldDB" id="A0A928DQG1"/>
<comment type="caution">
    <text evidence="1">The sequence shown here is derived from an EMBL/GenBank/DDBJ whole genome shotgun (WGS) entry which is preliminary data.</text>
</comment>
<protein>
    <submittedName>
        <fullName evidence="1">Uncharacterized protein</fullName>
    </submittedName>
</protein>
<dbReference type="Proteomes" id="UP000725649">
    <property type="component" value="Unassembled WGS sequence"/>
</dbReference>